<proteinExistence type="predicted"/>
<dbReference type="SFLD" id="SFLDG01132">
    <property type="entry name" value="C1.5.3:_5'-Nucleotidase_Like"/>
    <property type="match status" value="1"/>
</dbReference>
<dbReference type="Pfam" id="PF00702">
    <property type="entry name" value="Hydrolase"/>
    <property type="match status" value="1"/>
</dbReference>
<comment type="caution">
    <text evidence="1">The sequence shown here is derived from an EMBL/GenBank/DDBJ whole genome shotgun (WGS) entry which is preliminary data.</text>
</comment>
<protein>
    <submittedName>
        <fullName evidence="1">Pyridoxal-5'-phosphate phosphatase, Alphaproteobacterial type</fullName>
    </submittedName>
</protein>
<gene>
    <name evidence="1" type="ORF">MBEBAB_1816</name>
</gene>
<dbReference type="InterPro" id="IPR036412">
    <property type="entry name" value="HAD-like_sf"/>
</dbReference>
<dbReference type="InterPro" id="IPR023214">
    <property type="entry name" value="HAD_sf"/>
</dbReference>
<dbReference type="Gene3D" id="1.10.150.450">
    <property type="match status" value="1"/>
</dbReference>
<dbReference type="SUPFAM" id="SSF56784">
    <property type="entry name" value="HAD-like"/>
    <property type="match status" value="1"/>
</dbReference>
<organism evidence="1 2">
    <name type="scientific">Brevundimonas abyssalis TAR-001</name>
    <dbReference type="NCBI Taxonomy" id="1391729"/>
    <lineage>
        <taxon>Bacteria</taxon>
        <taxon>Pseudomonadati</taxon>
        <taxon>Pseudomonadota</taxon>
        <taxon>Alphaproteobacteria</taxon>
        <taxon>Caulobacterales</taxon>
        <taxon>Caulobacteraceae</taxon>
        <taxon>Brevundimonas</taxon>
    </lineage>
</organism>
<dbReference type="EMBL" id="BATC01000031">
    <property type="protein sequence ID" value="GAD59566.1"/>
    <property type="molecule type" value="Genomic_DNA"/>
</dbReference>
<dbReference type="NCBIfam" id="TIGR01509">
    <property type="entry name" value="HAD-SF-IA-v3"/>
    <property type="match status" value="1"/>
</dbReference>
<reference evidence="2" key="1">
    <citation type="journal article" date="2013" name="Genome Announc.">
        <title>Draft Genome Sequence of the Dimorphic Prosthecate Bacterium Brevundimonas abyssalis TAR-001T.</title>
        <authorList>
            <person name="Tsubouchi T."/>
            <person name="Nishi S."/>
            <person name="Usui K."/>
            <person name="Shimane Y."/>
            <person name="Takaki Y."/>
            <person name="Maruyama T."/>
            <person name="Hatada Y."/>
        </authorList>
    </citation>
    <scope>NUCLEOTIDE SEQUENCE [LARGE SCALE GENOMIC DNA]</scope>
    <source>
        <strain evidence="2">TAR-001</strain>
    </source>
</reference>
<dbReference type="PANTHER" id="PTHR12725">
    <property type="entry name" value="HALOACID DEHALOGENASE-LIKE HYDROLASE"/>
    <property type="match status" value="1"/>
</dbReference>
<keyword evidence="2" id="KW-1185">Reference proteome</keyword>
<accession>A0A8E0NC16</accession>
<dbReference type="Proteomes" id="UP000016569">
    <property type="component" value="Unassembled WGS sequence"/>
</dbReference>
<dbReference type="NCBIfam" id="TIGR01993">
    <property type="entry name" value="Pyr-5-nucltdase"/>
    <property type="match status" value="1"/>
</dbReference>
<dbReference type="Gene3D" id="3.40.50.1000">
    <property type="entry name" value="HAD superfamily/HAD-like"/>
    <property type="match status" value="1"/>
</dbReference>
<dbReference type="SFLD" id="SFLDG01129">
    <property type="entry name" value="C1.5:_HAD__Beta-PGM__Phosphata"/>
    <property type="match status" value="1"/>
</dbReference>
<sequence>MFDMDNTLYPAECGLMGRVQDRINAFFVRTVGMGPAEARQLQLKYLRDHGTSLSGLMLNHRVDPGAFLDEVHRVELDCLTPDPVLRDGLSRLPGRRLIFTNGAAAHAERVLDALKIADLFHDVFHIEASDLIPKPDPRAFTRMIERHGVDPRRAAFFEDTEKNLKPAADMGMATVLVGAHAPASTAPFVDHRTETLPPFLNRLPLRDAA</sequence>
<dbReference type="InterPro" id="IPR010237">
    <property type="entry name" value="Pyr-5-nucltdase"/>
</dbReference>
<dbReference type="InterPro" id="IPR006439">
    <property type="entry name" value="HAD-SF_hydro_IA"/>
</dbReference>
<dbReference type="AlphaFoldDB" id="A0A8E0NC16"/>
<evidence type="ECO:0000313" key="1">
    <source>
        <dbReference type="EMBL" id="GAD59566.1"/>
    </source>
</evidence>
<evidence type="ECO:0000313" key="2">
    <source>
        <dbReference type="Proteomes" id="UP000016569"/>
    </source>
</evidence>
<dbReference type="SFLD" id="SFLDS00003">
    <property type="entry name" value="Haloacid_Dehalogenase"/>
    <property type="match status" value="1"/>
</dbReference>
<name>A0A8E0NC16_9CAUL</name>
<dbReference type="PANTHER" id="PTHR12725:SF117">
    <property type="entry name" value="HALOACID DEHALOGENASE-LIKE HYDROLASE"/>
    <property type="match status" value="1"/>
</dbReference>